<accession>A0A2W5KBQ8</accession>
<dbReference type="Proteomes" id="UP000249577">
    <property type="component" value="Unassembled WGS sequence"/>
</dbReference>
<reference evidence="2 3" key="1">
    <citation type="submission" date="2017-08" db="EMBL/GenBank/DDBJ databases">
        <title>Infants hospitalized years apart are colonized by the same room-sourced microbial strains.</title>
        <authorList>
            <person name="Brooks B."/>
            <person name="Olm M.R."/>
            <person name="Firek B.A."/>
            <person name="Baker R."/>
            <person name="Thomas B.C."/>
            <person name="Morowitz M.J."/>
            <person name="Banfield J.F."/>
        </authorList>
    </citation>
    <scope>NUCLEOTIDE SEQUENCE [LARGE SCALE GENOMIC DNA]</scope>
    <source>
        <strain evidence="2">S2_005_003_R2_43</strain>
    </source>
</reference>
<gene>
    <name evidence="2" type="ORF">DI565_12790</name>
</gene>
<organism evidence="2 3">
    <name type="scientific">Ancylobacter novellus</name>
    <name type="common">Thiobacillus novellus</name>
    <dbReference type="NCBI Taxonomy" id="921"/>
    <lineage>
        <taxon>Bacteria</taxon>
        <taxon>Pseudomonadati</taxon>
        <taxon>Pseudomonadota</taxon>
        <taxon>Alphaproteobacteria</taxon>
        <taxon>Hyphomicrobiales</taxon>
        <taxon>Xanthobacteraceae</taxon>
        <taxon>Ancylobacter</taxon>
    </lineage>
</organism>
<feature type="compositionally biased region" description="Basic and acidic residues" evidence="1">
    <location>
        <begin position="119"/>
        <end position="135"/>
    </location>
</feature>
<sequence>MITLSEKQSADLRRMWSAGAGRLEVRAAFGLSEKVLSRLQKELGLEARGSGPGRPFTSEEASKAEDMLAAGQTVAEVARALGRDRTSVDSRFVKRRALAVARAEEAAEVAAGLVEDTDRDLSPEEKAEEAAERATKAARRRNRPCILCREAFMSDHAGHRVCSPCRATDEWRAA</sequence>
<evidence type="ECO:0000256" key="1">
    <source>
        <dbReference type="SAM" id="MobiDB-lite"/>
    </source>
</evidence>
<evidence type="ECO:0000313" key="2">
    <source>
        <dbReference type="EMBL" id="PZQ14291.1"/>
    </source>
</evidence>
<feature type="region of interest" description="Disordered" evidence="1">
    <location>
        <begin position="116"/>
        <end position="140"/>
    </location>
</feature>
<evidence type="ECO:0000313" key="3">
    <source>
        <dbReference type="Proteomes" id="UP000249577"/>
    </source>
</evidence>
<comment type="caution">
    <text evidence="2">The sequence shown here is derived from an EMBL/GenBank/DDBJ whole genome shotgun (WGS) entry which is preliminary data.</text>
</comment>
<name>A0A2W5KBQ8_ANCNO</name>
<proteinExistence type="predicted"/>
<protein>
    <submittedName>
        <fullName evidence="2">Uncharacterized protein</fullName>
    </submittedName>
</protein>
<dbReference type="AlphaFoldDB" id="A0A2W5KBQ8"/>
<dbReference type="EMBL" id="QFPN01000006">
    <property type="protein sequence ID" value="PZQ14291.1"/>
    <property type="molecule type" value="Genomic_DNA"/>
</dbReference>